<feature type="transmembrane region" description="Helical" evidence="6">
    <location>
        <begin position="356"/>
        <end position="378"/>
    </location>
</feature>
<dbReference type="EMBL" id="VWEQ01000017">
    <property type="protein sequence ID" value="KAA4749964.1"/>
    <property type="molecule type" value="Genomic_DNA"/>
</dbReference>
<reference evidence="7 8" key="1">
    <citation type="journal article" date="2019" name="Nat. Med.">
        <title>A library of human gut bacterial isolates paired with longitudinal multiomics data enables mechanistic microbiome research.</title>
        <authorList>
            <person name="Poyet M."/>
            <person name="Groussin M."/>
            <person name="Gibbons S.M."/>
            <person name="Avila-Pacheco J."/>
            <person name="Jiang X."/>
            <person name="Kearney S.M."/>
            <person name="Perrotta A.R."/>
            <person name="Berdy B."/>
            <person name="Zhao S."/>
            <person name="Lieberman T.D."/>
            <person name="Swanson P.K."/>
            <person name="Smith M."/>
            <person name="Roesemann S."/>
            <person name="Alexander J.E."/>
            <person name="Rich S.A."/>
            <person name="Livny J."/>
            <person name="Vlamakis H."/>
            <person name="Clish C."/>
            <person name="Bullock K."/>
            <person name="Deik A."/>
            <person name="Scott J."/>
            <person name="Pierce K.A."/>
            <person name="Xavier R.J."/>
            <person name="Alm E.J."/>
        </authorList>
    </citation>
    <scope>NUCLEOTIDE SEQUENCE [LARGE SCALE GENOMIC DNA]</scope>
    <source>
        <strain evidence="7 8">BIOML-A106</strain>
    </source>
</reference>
<keyword evidence="5 6" id="KW-0472">Membrane</keyword>
<dbReference type="GO" id="GO:0005886">
    <property type="term" value="C:plasma membrane"/>
    <property type="evidence" value="ECO:0007669"/>
    <property type="project" value="UniProtKB-SubCell"/>
</dbReference>
<proteinExistence type="predicted"/>
<protein>
    <submittedName>
        <fullName evidence="7">Oligosaccharide flippase family protein</fullName>
    </submittedName>
</protein>
<dbReference type="PANTHER" id="PTHR30250">
    <property type="entry name" value="PST FAMILY PREDICTED COLANIC ACID TRANSPORTER"/>
    <property type="match status" value="1"/>
</dbReference>
<feature type="transmembrane region" description="Helical" evidence="6">
    <location>
        <begin position="449"/>
        <end position="466"/>
    </location>
</feature>
<feature type="transmembrane region" description="Helical" evidence="6">
    <location>
        <begin position="203"/>
        <end position="223"/>
    </location>
</feature>
<feature type="transmembrane region" description="Helical" evidence="6">
    <location>
        <begin position="415"/>
        <end position="437"/>
    </location>
</feature>
<evidence type="ECO:0000256" key="1">
    <source>
        <dbReference type="ARBA" id="ARBA00004651"/>
    </source>
</evidence>
<keyword evidence="3 6" id="KW-0812">Transmembrane</keyword>
<name>A0A5M5PPW5_BACFG</name>
<feature type="transmembrane region" description="Helical" evidence="6">
    <location>
        <begin position="243"/>
        <end position="262"/>
    </location>
</feature>
<comment type="subcellular location">
    <subcellularLocation>
        <location evidence="1">Cell membrane</location>
        <topology evidence="1">Multi-pass membrane protein</topology>
    </subcellularLocation>
</comment>
<gene>
    <name evidence="7" type="ORF">F3B44_17450</name>
</gene>
<comment type="caution">
    <text evidence="7">The sequence shown here is derived from an EMBL/GenBank/DDBJ whole genome shotgun (WGS) entry which is preliminary data.</text>
</comment>
<evidence type="ECO:0000256" key="3">
    <source>
        <dbReference type="ARBA" id="ARBA00022692"/>
    </source>
</evidence>
<dbReference type="Pfam" id="PF01943">
    <property type="entry name" value="Polysacc_synt"/>
    <property type="match status" value="1"/>
</dbReference>
<evidence type="ECO:0000313" key="7">
    <source>
        <dbReference type="EMBL" id="KAA4749964.1"/>
    </source>
</evidence>
<feature type="transmembrane region" description="Helical" evidence="6">
    <location>
        <begin position="132"/>
        <end position="152"/>
    </location>
</feature>
<sequence length="510" mass="58093">MISGNTINHKNNMAGLKSLVKDTALYGLSSMVGRFLNYLLVPLYTAVLPAASGGYGVVTNVYAWAGLIMVLLTFGMETGFFRFANKSEEDPVKVYANSLISVGGISLIFAILCLTFLQPVSHLLEYGDHPDFIGMMIIVMALDAFLCIPFAYLRFKKRPIKFVAIKFVSIIANIVLNLFFLLLCPWLHEHFPAWVDWFYNPTYLVGYIFVSNLITTCLQLFCLIPELRGFAYRVDKQLLKRMLIYSFPILIFGLVGILNQTVDKIIYPFLFADRQEGLVQLGIYGAATKIAMVMAMFTQAFRYAYEPFVFGKQKEGDNRRMYAQAMKYFLIFAMFAFLVVMFYLDLLRYMVAPDYWAGLSVVAIVIGAEIFKGIYFNLSFWYKLIDETRWGAYFSIVGCVIIVGMNVMLVPTYGFVASAWASVAGYAVITILSYWIGQKKYPIHYDLKHLGTYVLFTAVLYVIGEWVPIENIVLRLAFRTALLLIFMAYVVRKDLPLSQIPVINRIIKKK</sequence>
<feature type="transmembrane region" description="Helical" evidence="6">
    <location>
        <begin position="472"/>
        <end position="491"/>
    </location>
</feature>
<evidence type="ECO:0000256" key="5">
    <source>
        <dbReference type="ARBA" id="ARBA00023136"/>
    </source>
</evidence>
<feature type="transmembrane region" description="Helical" evidence="6">
    <location>
        <begin position="164"/>
        <end position="183"/>
    </location>
</feature>
<dbReference type="AlphaFoldDB" id="A0A5M5PPW5"/>
<dbReference type="PANTHER" id="PTHR30250:SF11">
    <property type="entry name" value="O-ANTIGEN TRANSPORTER-RELATED"/>
    <property type="match status" value="1"/>
</dbReference>
<organism evidence="7 8">
    <name type="scientific">Bacteroides fragilis</name>
    <dbReference type="NCBI Taxonomy" id="817"/>
    <lineage>
        <taxon>Bacteria</taxon>
        <taxon>Pseudomonadati</taxon>
        <taxon>Bacteroidota</taxon>
        <taxon>Bacteroidia</taxon>
        <taxon>Bacteroidales</taxon>
        <taxon>Bacteroidaceae</taxon>
        <taxon>Bacteroides</taxon>
    </lineage>
</organism>
<feature type="transmembrane region" description="Helical" evidence="6">
    <location>
        <begin position="325"/>
        <end position="344"/>
    </location>
</feature>
<dbReference type="Proteomes" id="UP000479773">
    <property type="component" value="Unassembled WGS sequence"/>
</dbReference>
<keyword evidence="4 6" id="KW-1133">Transmembrane helix</keyword>
<feature type="transmembrane region" description="Helical" evidence="6">
    <location>
        <begin position="390"/>
        <end position="409"/>
    </location>
</feature>
<evidence type="ECO:0000313" key="8">
    <source>
        <dbReference type="Proteomes" id="UP000479773"/>
    </source>
</evidence>
<feature type="transmembrane region" description="Helical" evidence="6">
    <location>
        <begin position="95"/>
        <end position="117"/>
    </location>
</feature>
<feature type="transmembrane region" description="Helical" evidence="6">
    <location>
        <begin position="35"/>
        <end position="55"/>
    </location>
</feature>
<dbReference type="InterPro" id="IPR002797">
    <property type="entry name" value="Polysacc_synth"/>
</dbReference>
<evidence type="ECO:0000256" key="2">
    <source>
        <dbReference type="ARBA" id="ARBA00022475"/>
    </source>
</evidence>
<evidence type="ECO:0000256" key="4">
    <source>
        <dbReference type="ARBA" id="ARBA00022989"/>
    </source>
</evidence>
<feature type="transmembrane region" description="Helical" evidence="6">
    <location>
        <begin position="61"/>
        <end position="83"/>
    </location>
</feature>
<keyword evidence="2" id="KW-1003">Cell membrane</keyword>
<feature type="transmembrane region" description="Helical" evidence="6">
    <location>
        <begin position="282"/>
        <end position="305"/>
    </location>
</feature>
<dbReference type="InterPro" id="IPR050833">
    <property type="entry name" value="Poly_Biosynth_Transport"/>
</dbReference>
<evidence type="ECO:0000256" key="6">
    <source>
        <dbReference type="SAM" id="Phobius"/>
    </source>
</evidence>
<accession>A0A5M5PPW5</accession>